<dbReference type="GO" id="GO:0006979">
    <property type="term" value="P:response to oxidative stress"/>
    <property type="evidence" value="ECO:0007669"/>
    <property type="project" value="EnsemblPlants"/>
</dbReference>
<dbReference type="Gene3D" id="1.20.1260.60">
    <property type="entry name" value="Vacuolar protein sorting-associated protein Ist1"/>
    <property type="match status" value="1"/>
</dbReference>
<feature type="region of interest" description="Disordered" evidence="2">
    <location>
        <begin position="263"/>
        <end position="363"/>
    </location>
</feature>
<dbReference type="FunFam" id="1.20.1260.60:FF:000002">
    <property type="entry name" value="Vacuolar protein sorting-associated protein IST1"/>
    <property type="match status" value="1"/>
</dbReference>
<dbReference type="OMA" id="MVEGYCL"/>
<feature type="compositionally biased region" description="Basic and acidic residues" evidence="2">
    <location>
        <begin position="199"/>
        <end position="220"/>
    </location>
</feature>
<feature type="compositionally biased region" description="Polar residues" evidence="2">
    <location>
        <begin position="309"/>
        <end position="321"/>
    </location>
</feature>
<dbReference type="KEGG" id="cann:107847805"/>
<protein>
    <recommendedName>
        <fullName evidence="5">IST1-like protein</fullName>
    </recommendedName>
</protein>
<feature type="region of interest" description="Disordered" evidence="2">
    <location>
        <begin position="194"/>
        <end position="231"/>
    </location>
</feature>
<evidence type="ECO:0000256" key="1">
    <source>
        <dbReference type="ARBA" id="ARBA00005536"/>
    </source>
</evidence>
<dbReference type="Pfam" id="PF03398">
    <property type="entry name" value="Ist1"/>
    <property type="match status" value="1"/>
</dbReference>
<feature type="compositionally biased region" description="Basic and acidic residues" evidence="2">
    <location>
        <begin position="264"/>
        <end position="299"/>
    </location>
</feature>
<dbReference type="InterPro" id="IPR005061">
    <property type="entry name" value="Ist1"/>
</dbReference>
<comment type="caution">
    <text evidence="3">The sequence shown here is derived from an EMBL/GenBank/DDBJ whole genome shotgun (WGS) entry which is preliminary data.</text>
</comment>
<gene>
    <name evidence="3" type="ORF">T459_26869</name>
</gene>
<feature type="compositionally biased region" description="Basic and acidic residues" evidence="2">
    <location>
        <begin position="322"/>
        <end position="340"/>
    </location>
</feature>
<dbReference type="Gramene" id="PHT67382">
    <property type="protein sequence ID" value="PHT67382"/>
    <property type="gene ID" value="T459_26869"/>
</dbReference>
<dbReference type="InterPro" id="IPR042277">
    <property type="entry name" value="IST1-like"/>
</dbReference>
<proteinExistence type="inferred from homology"/>
<evidence type="ECO:0000313" key="4">
    <source>
        <dbReference type="Proteomes" id="UP000222542"/>
    </source>
</evidence>
<dbReference type="SMR" id="A0A1U8EKQ0"/>
<dbReference type="STRING" id="4072.A0A1U8EKQ0"/>
<evidence type="ECO:0000256" key="2">
    <source>
        <dbReference type="SAM" id="MobiDB-lite"/>
    </source>
</evidence>
<reference evidence="3 4" key="1">
    <citation type="journal article" date="2014" name="Nat. Genet.">
        <title>Genome sequence of the hot pepper provides insights into the evolution of pungency in Capsicum species.</title>
        <authorList>
            <person name="Kim S."/>
            <person name="Park M."/>
            <person name="Yeom S.I."/>
            <person name="Kim Y.M."/>
            <person name="Lee J.M."/>
            <person name="Lee H.A."/>
            <person name="Seo E."/>
            <person name="Choi J."/>
            <person name="Cheong K."/>
            <person name="Kim K.T."/>
            <person name="Jung K."/>
            <person name="Lee G.W."/>
            <person name="Oh S.K."/>
            <person name="Bae C."/>
            <person name="Kim S.B."/>
            <person name="Lee H.Y."/>
            <person name="Kim S.Y."/>
            <person name="Kim M.S."/>
            <person name="Kang B.C."/>
            <person name="Jo Y.D."/>
            <person name="Yang H.B."/>
            <person name="Jeong H.J."/>
            <person name="Kang W.H."/>
            <person name="Kwon J.K."/>
            <person name="Shin C."/>
            <person name="Lim J.Y."/>
            <person name="Park J.H."/>
            <person name="Huh J.H."/>
            <person name="Kim J.S."/>
            <person name="Kim B.D."/>
            <person name="Cohen O."/>
            <person name="Paran I."/>
            <person name="Suh M.C."/>
            <person name="Lee S.B."/>
            <person name="Kim Y.K."/>
            <person name="Shin Y."/>
            <person name="Noh S.J."/>
            <person name="Park J."/>
            <person name="Seo Y.S."/>
            <person name="Kwon S.Y."/>
            <person name="Kim H.A."/>
            <person name="Park J.M."/>
            <person name="Kim H.J."/>
            <person name="Choi S.B."/>
            <person name="Bosland P.W."/>
            <person name="Reeves G."/>
            <person name="Jo S.H."/>
            <person name="Lee B.W."/>
            <person name="Cho H.T."/>
            <person name="Choi H.S."/>
            <person name="Lee M.S."/>
            <person name="Yu Y."/>
            <person name="Do Choi Y."/>
            <person name="Park B.S."/>
            <person name="van Deynze A."/>
            <person name="Ashrafi H."/>
            <person name="Hill T."/>
            <person name="Kim W.T."/>
            <person name="Pai H.S."/>
            <person name="Ahn H.K."/>
            <person name="Yeam I."/>
            <person name="Giovannoni J.J."/>
            <person name="Rose J.K."/>
            <person name="Sorensen I."/>
            <person name="Lee S.J."/>
            <person name="Kim R.W."/>
            <person name="Choi I.Y."/>
            <person name="Choi B.S."/>
            <person name="Lim J.S."/>
            <person name="Lee Y.H."/>
            <person name="Choi D."/>
        </authorList>
    </citation>
    <scope>NUCLEOTIDE SEQUENCE [LARGE SCALE GENOMIC DNA]</scope>
    <source>
        <strain evidence="4">cv. CM334</strain>
    </source>
</reference>
<dbReference type="AlphaFoldDB" id="A0A1U8EKQ0"/>
<dbReference type="GO" id="GO:0008104">
    <property type="term" value="P:intracellular protein localization"/>
    <property type="evidence" value="ECO:0000318"/>
    <property type="project" value="GO_Central"/>
</dbReference>
<keyword evidence="4" id="KW-1185">Reference proteome</keyword>
<evidence type="ECO:0008006" key="5">
    <source>
        <dbReference type="Google" id="ProtNLM"/>
    </source>
</evidence>
<evidence type="ECO:0000313" key="3">
    <source>
        <dbReference type="EMBL" id="PHT67382.1"/>
    </source>
</evidence>
<dbReference type="Proteomes" id="UP000222542">
    <property type="component" value="Unassembled WGS sequence"/>
</dbReference>
<reference evidence="3 4" key="2">
    <citation type="journal article" date="2017" name="Genome Biol.">
        <title>New reference genome sequences of hot pepper reveal the massive evolution of plant disease-resistance genes by retroduplication.</title>
        <authorList>
            <person name="Kim S."/>
            <person name="Park J."/>
            <person name="Yeom S.I."/>
            <person name="Kim Y.M."/>
            <person name="Seo E."/>
            <person name="Kim K.T."/>
            <person name="Kim M.S."/>
            <person name="Lee J.M."/>
            <person name="Cheong K."/>
            <person name="Shin H.S."/>
            <person name="Kim S.B."/>
            <person name="Han K."/>
            <person name="Lee J."/>
            <person name="Park M."/>
            <person name="Lee H.A."/>
            <person name="Lee H.Y."/>
            <person name="Lee Y."/>
            <person name="Oh S."/>
            <person name="Lee J.H."/>
            <person name="Choi E."/>
            <person name="Choi E."/>
            <person name="Lee S.E."/>
            <person name="Jeon J."/>
            <person name="Kim H."/>
            <person name="Choi G."/>
            <person name="Song H."/>
            <person name="Lee J."/>
            <person name="Lee S.C."/>
            <person name="Kwon J.K."/>
            <person name="Lee H.Y."/>
            <person name="Koo N."/>
            <person name="Hong Y."/>
            <person name="Kim R.W."/>
            <person name="Kang W.H."/>
            <person name="Huh J.H."/>
            <person name="Kang B.C."/>
            <person name="Yang T.J."/>
            <person name="Lee Y.H."/>
            <person name="Bennetzen J.L."/>
            <person name="Choi D."/>
        </authorList>
    </citation>
    <scope>NUCLEOTIDE SEQUENCE [LARGE SCALE GENOMIC DNA]</scope>
    <source>
        <strain evidence="4">cv. CM334</strain>
    </source>
</reference>
<organism evidence="3 4">
    <name type="scientific">Capsicum annuum</name>
    <name type="common">Capsicum pepper</name>
    <dbReference type="NCBI Taxonomy" id="4072"/>
    <lineage>
        <taxon>Eukaryota</taxon>
        <taxon>Viridiplantae</taxon>
        <taxon>Streptophyta</taxon>
        <taxon>Embryophyta</taxon>
        <taxon>Tracheophyta</taxon>
        <taxon>Spermatophyta</taxon>
        <taxon>Magnoliopsida</taxon>
        <taxon>eudicotyledons</taxon>
        <taxon>Gunneridae</taxon>
        <taxon>Pentapetalae</taxon>
        <taxon>asterids</taxon>
        <taxon>lamiids</taxon>
        <taxon>Solanales</taxon>
        <taxon>Solanaceae</taxon>
        <taxon>Solanoideae</taxon>
        <taxon>Capsiceae</taxon>
        <taxon>Capsicum</taxon>
    </lineage>
</organism>
<dbReference type="EMBL" id="AYRZ02000011">
    <property type="protein sequence ID" value="PHT67382.1"/>
    <property type="molecule type" value="Genomic_DNA"/>
</dbReference>
<sequence length="433" mass="48899">MGKKLDALLGRNFKTSKFKATANLAISRVVVLKNQRQARCSIARSDVVQLLNLDHHERALLRVEQVIKEQNMLDVLEMVEGYCLMTIERINLIQQEKICPEELKEAISSLIYAASRCGEFPELQELRTIFTSRFGKEFTARAVELRNNCGVNSKMIQKLSTRMPSLEQRTKVLKEIAAENNIVLKIEETILENTEEEKDSVKSKDQPERKLSSKSSEYKYEGPGPQEIDPEARRKYKDVADAAQAAFESAAYAAAAARAAVELSRSESRDLDDPKSPSEKPRDVSDFHKDLKSDFHAGEDVGDGVEKIQPSQKYGSNSEVDQFSKDEVEELKQRKSKEQFQRSVSASSSDSGDDILVDEVTGPRHGVIFDEIEEEIGEESEIPPLKHPKNEVFGTPVHQTGNEETEGFTEQGAVKIDLNKKPISMRTRKNFYW</sequence>
<comment type="similarity">
    <text evidence="1">Belongs to the IST1 family.</text>
</comment>
<name>A0A1U8EKQ0_CAPAN</name>
<dbReference type="OrthoDB" id="29853at2759"/>
<dbReference type="GO" id="GO:0015031">
    <property type="term" value="P:protein transport"/>
    <property type="evidence" value="ECO:0007669"/>
    <property type="project" value="InterPro"/>
</dbReference>
<dbReference type="PANTHER" id="PTHR12161:SF83">
    <property type="entry name" value="IST1-LIKE PROTEIN"/>
    <property type="match status" value="1"/>
</dbReference>
<dbReference type="PANTHER" id="PTHR12161">
    <property type="entry name" value="IST1 FAMILY MEMBER"/>
    <property type="match status" value="1"/>
</dbReference>
<feature type="region of interest" description="Disordered" evidence="2">
    <location>
        <begin position="375"/>
        <end position="409"/>
    </location>
</feature>
<accession>A0A1U8EKQ0</accession>